<accession>A0A0F9MUL0</accession>
<dbReference type="AlphaFoldDB" id="A0A0F9MUL0"/>
<evidence type="ECO:0000313" key="1">
    <source>
        <dbReference type="EMBL" id="KKN03092.1"/>
    </source>
</evidence>
<sequence length="62" mass="6799">MKNEAITWTDPYAKKDPKEAECFATCVIDGTAWRVAPEGQTYCAGKVENLKKGGDNYGTIRG</sequence>
<comment type="caution">
    <text evidence="1">The sequence shown here is derived from an EMBL/GenBank/DDBJ whole genome shotgun (WGS) entry which is preliminary data.</text>
</comment>
<name>A0A0F9MUL0_9ZZZZ</name>
<reference evidence="1" key="1">
    <citation type="journal article" date="2015" name="Nature">
        <title>Complex archaea that bridge the gap between prokaryotes and eukaryotes.</title>
        <authorList>
            <person name="Spang A."/>
            <person name="Saw J.H."/>
            <person name="Jorgensen S.L."/>
            <person name="Zaremba-Niedzwiedzka K."/>
            <person name="Martijn J."/>
            <person name="Lind A.E."/>
            <person name="van Eijk R."/>
            <person name="Schleper C."/>
            <person name="Guy L."/>
            <person name="Ettema T.J."/>
        </authorList>
    </citation>
    <scope>NUCLEOTIDE SEQUENCE</scope>
</reference>
<gene>
    <name evidence="1" type="ORF">LCGC14_1111190</name>
</gene>
<proteinExistence type="predicted"/>
<protein>
    <submittedName>
        <fullName evidence="1">Uncharacterized protein</fullName>
    </submittedName>
</protein>
<dbReference type="EMBL" id="LAZR01005074">
    <property type="protein sequence ID" value="KKN03092.1"/>
    <property type="molecule type" value="Genomic_DNA"/>
</dbReference>
<organism evidence="1">
    <name type="scientific">marine sediment metagenome</name>
    <dbReference type="NCBI Taxonomy" id="412755"/>
    <lineage>
        <taxon>unclassified sequences</taxon>
        <taxon>metagenomes</taxon>
        <taxon>ecological metagenomes</taxon>
    </lineage>
</organism>